<dbReference type="EC" id="2.4.99.-" evidence="8"/>
<organism evidence="8">
    <name type="scientific">Rhodanobacter sp. IGA1.0</name>
    <dbReference type="NCBI Taxonomy" id="3158582"/>
    <lineage>
        <taxon>Bacteria</taxon>
        <taxon>Pseudomonadati</taxon>
        <taxon>Pseudomonadota</taxon>
        <taxon>Gammaproteobacteria</taxon>
        <taxon>Lysobacterales</taxon>
        <taxon>Rhodanobacteraceae</taxon>
        <taxon>Rhodanobacter</taxon>
    </lineage>
</organism>
<dbReference type="GO" id="GO:0005886">
    <property type="term" value="C:plasma membrane"/>
    <property type="evidence" value="ECO:0007669"/>
    <property type="project" value="InterPro"/>
</dbReference>
<reference evidence="8" key="1">
    <citation type="submission" date="2024-06" db="EMBL/GenBank/DDBJ databases">
        <authorList>
            <person name="Sun Y."/>
        </authorList>
    </citation>
    <scope>NUCLEOTIDE SEQUENCE</scope>
    <source>
        <strain evidence="8">IGA1.0</strain>
    </source>
</reference>
<feature type="transmembrane region" description="Helical" evidence="7">
    <location>
        <begin position="6"/>
        <end position="24"/>
    </location>
</feature>
<evidence type="ECO:0000256" key="1">
    <source>
        <dbReference type="ARBA" id="ARBA00007150"/>
    </source>
</evidence>
<sequence>MSPVALHTAFEALAYAIGFRTFLWTRRRLAPAAFRHEDHLVWVAVGAIVGAALGAKLSFWLDDPLTAFADFPDLHHLLEGKSIIGALLGGLAGVELAKKVAGVDNSTGDAFVLPLTLGMCIGRIGCFLAGLGDHTYGVPTTLPWGVDFGDGLPRHPTQLYEIGFLLAQYVLLHRRREALTRPGDRFRAFMIGYLLFRLLVEFIKPVFYTYPGGLSGLQWLCVAGLAYYARDIPRILRALFARGSGAWEPR</sequence>
<evidence type="ECO:0000256" key="5">
    <source>
        <dbReference type="ARBA" id="ARBA00022989"/>
    </source>
</evidence>
<keyword evidence="2" id="KW-1003">Cell membrane</keyword>
<dbReference type="RefSeq" id="WP_350017112.1">
    <property type="nucleotide sequence ID" value="NZ_CP157948.1"/>
</dbReference>
<evidence type="ECO:0000313" key="8">
    <source>
        <dbReference type="EMBL" id="XBS91543.1"/>
    </source>
</evidence>
<keyword evidence="4 7" id="KW-0812">Transmembrane</keyword>
<protein>
    <submittedName>
        <fullName evidence="8">Prolipoprotein diacylglyceryl transferase family protein</fullName>
        <ecNumber evidence="8">2.4.99.-</ecNumber>
    </submittedName>
</protein>
<keyword evidence="5 7" id="KW-1133">Transmembrane helix</keyword>
<evidence type="ECO:0000256" key="6">
    <source>
        <dbReference type="ARBA" id="ARBA00023136"/>
    </source>
</evidence>
<keyword evidence="8" id="KW-0328">Glycosyltransferase</keyword>
<feature type="transmembrane region" description="Helical" evidence="7">
    <location>
        <begin position="40"/>
        <end position="61"/>
    </location>
</feature>
<evidence type="ECO:0000256" key="4">
    <source>
        <dbReference type="ARBA" id="ARBA00022692"/>
    </source>
</evidence>
<feature type="transmembrane region" description="Helical" evidence="7">
    <location>
        <begin position="81"/>
        <end position="98"/>
    </location>
</feature>
<dbReference type="Pfam" id="PF01790">
    <property type="entry name" value="LGT"/>
    <property type="match status" value="1"/>
</dbReference>
<evidence type="ECO:0000256" key="2">
    <source>
        <dbReference type="ARBA" id="ARBA00022475"/>
    </source>
</evidence>
<feature type="transmembrane region" description="Helical" evidence="7">
    <location>
        <begin position="209"/>
        <end position="229"/>
    </location>
</feature>
<dbReference type="PANTHER" id="PTHR30589">
    <property type="entry name" value="PROLIPOPROTEIN DIACYLGLYCERYL TRANSFERASE"/>
    <property type="match status" value="1"/>
</dbReference>
<proteinExistence type="inferred from homology"/>
<dbReference type="EMBL" id="CP157948">
    <property type="protein sequence ID" value="XBS91543.1"/>
    <property type="molecule type" value="Genomic_DNA"/>
</dbReference>
<evidence type="ECO:0000256" key="7">
    <source>
        <dbReference type="SAM" id="Phobius"/>
    </source>
</evidence>
<dbReference type="GO" id="GO:0008961">
    <property type="term" value="F:phosphatidylglycerol-prolipoprotein diacylglyceryl transferase activity"/>
    <property type="evidence" value="ECO:0007669"/>
    <property type="project" value="InterPro"/>
</dbReference>
<keyword evidence="3 8" id="KW-0808">Transferase</keyword>
<name>A0AAU7QQF6_9GAMM</name>
<dbReference type="AlphaFoldDB" id="A0AAU7QQF6"/>
<gene>
    <name evidence="8" type="ORF">ABNK63_07925</name>
</gene>
<accession>A0AAU7QQF6</accession>
<evidence type="ECO:0000256" key="3">
    <source>
        <dbReference type="ARBA" id="ARBA00022679"/>
    </source>
</evidence>
<dbReference type="PANTHER" id="PTHR30589:SF0">
    <property type="entry name" value="PHOSPHATIDYLGLYCEROL--PROLIPOPROTEIN DIACYLGLYCERYL TRANSFERASE"/>
    <property type="match status" value="1"/>
</dbReference>
<feature type="transmembrane region" description="Helical" evidence="7">
    <location>
        <begin position="110"/>
        <end position="131"/>
    </location>
</feature>
<dbReference type="InterPro" id="IPR001640">
    <property type="entry name" value="Lgt"/>
</dbReference>
<dbReference type="GO" id="GO:0042158">
    <property type="term" value="P:lipoprotein biosynthetic process"/>
    <property type="evidence" value="ECO:0007669"/>
    <property type="project" value="InterPro"/>
</dbReference>
<comment type="similarity">
    <text evidence="1">Belongs to the Lgt family.</text>
</comment>
<keyword evidence="6 7" id="KW-0472">Membrane</keyword>